<organism evidence="1 2">
    <name type="scientific">Flavobacterium macacae</name>
    <dbReference type="NCBI Taxonomy" id="2488993"/>
    <lineage>
        <taxon>Bacteria</taxon>
        <taxon>Pseudomonadati</taxon>
        <taxon>Bacteroidota</taxon>
        <taxon>Flavobacteriia</taxon>
        <taxon>Flavobacteriales</taxon>
        <taxon>Flavobacteriaceae</taxon>
        <taxon>Flavobacterium</taxon>
    </lineage>
</organism>
<accession>A0A3P3WA37</accession>
<evidence type="ECO:0000313" key="2">
    <source>
        <dbReference type="Proteomes" id="UP000271937"/>
    </source>
</evidence>
<keyword evidence="2" id="KW-1185">Reference proteome</keyword>
<name>A0A3P3WA37_9FLAO</name>
<dbReference type="SUPFAM" id="SSF49842">
    <property type="entry name" value="TNF-like"/>
    <property type="match status" value="1"/>
</dbReference>
<dbReference type="Gene3D" id="2.60.120.40">
    <property type="match status" value="1"/>
</dbReference>
<dbReference type="OrthoDB" id="1345111at2"/>
<reference evidence="1 2" key="1">
    <citation type="submission" date="2018-11" db="EMBL/GenBank/DDBJ databases">
        <title>Flavobacterium sp. nov., YIM 102600 draft genome.</title>
        <authorList>
            <person name="Li G."/>
            <person name="Jiang Y."/>
        </authorList>
    </citation>
    <scope>NUCLEOTIDE SEQUENCE [LARGE SCALE GENOMIC DNA]</scope>
    <source>
        <strain evidence="1 2">YIM 102600</strain>
    </source>
</reference>
<gene>
    <name evidence="1" type="ORF">EG849_10670</name>
</gene>
<dbReference type="InterPro" id="IPR008983">
    <property type="entry name" value="Tumour_necrosis_fac-like_dom"/>
</dbReference>
<dbReference type="AlphaFoldDB" id="A0A3P3WA37"/>
<evidence type="ECO:0008006" key="3">
    <source>
        <dbReference type="Google" id="ProtNLM"/>
    </source>
</evidence>
<dbReference type="EMBL" id="RQVR01000011">
    <property type="protein sequence ID" value="RRJ90489.1"/>
    <property type="molecule type" value="Genomic_DNA"/>
</dbReference>
<proteinExistence type="predicted"/>
<protein>
    <recommendedName>
        <fullName evidence="3">C1q domain-containing protein</fullName>
    </recommendedName>
</protein>
<dbReference type="Proteomes" id="UP000271937">
    <property type="component" value="Unassembled WGS sequence"/>
</dbReference>
<evidence type="ECO:0000313" key="1">
    <source>
        <dbReference type="EMBL" id="RRJ90489.1"/>
    </source>
</evidence>
<comment type="caution">
    <text evidence="1">The sequence shown here is derived from an EMBL/GenBank/DDBJ whole genome shotgun (WGS) entry which is preliminary data.</text>
</comment>
<dbReference type="RefSeq" id="WP_125013072.1">
    <property type="nucleotide sequence ID" value="NZ_RQVR01000011.1"/>
</dbReference>
<sequence>MKNLIFFLLFFPFIGYSQIGIGTETPTRTLDINGDLRIRNTPATNRESAAKDSILVVDLQGNVDRTTSQQVIYSHFKSFVRGNFGTSGNTSIPASGTGLMKFSNKDFDLSNDYSLSTGVFTAKIAGIYHINISLKFASSVLSLTGDVGVAIQKTTLAGITATKAKASFSNIAVLGINVSPTTRTTETIVELNPGDTITFLVIGPSTITVVNEETFFSIEQVR</sequence>